<name>A0A9N8EEI0_9STRA</name>
<keyword evidence="3" id="KW-1185">Reference proteome</keyword>
<accession>A0A9N8EEI0</accession>
<dbReference type="AlphaFoldDB" id="A0A9N8EEI0"/>
<gene>
    <name evidence="2" type="ORF">SEMRO_975_G226800.1</name>
</gene>
<reference evidence="2" key="1">
    <citation type="submission" date="2020-06" db="EMBL/GenBank/DDBJ databases">
        <authorList>
            <consortium name="Plant Systems Biology data submission"/>
        </authorList>
    </citation>
    <scope>NUCLEOTIDE SEQUENCE</scope>
    <source>
        <strain evidence="2">D6</strain>
    </source>
</reference>
<sequence>MSQQQGSWLMNTYASFHRRHERLKNYVHNGFRYPLPPWGRAVMGFVYFSLPVIGGYHVMQWAISKSHEEIGERGEKLRNKRIEGIGDKVVVDEATGQTKKVGAGGWGGGVNLAVSNETIQERNLRRLKKWLKKQRKLKRKREKEDAAKLQQTLASKNTDS</sequence>
<comment type="caution">
    <text evidence="2">The sequence shown here is derived from an EMBL/GenBank/DDBJ whole genome shotgun (WGS) entry which is preliminary data.</text>
</comment>
<dbReference type="OrthoDB" id="67386at2759"/>
<evidence type="ECO:0000256" key="1">
    <source>
        <dbReference type="SAM" id="MobiDB-lite"/>
    </source>
</evidence>
<dbReference type="Proteomes" id="UP001153069">
    <property type="component" value="Unassembled WGS sequence"/>
</dbReference>
<feature type="compositionally biased region" description="Polar residues" evidence="1">
    <location>
        <begin position="149"/>
        <end position="160"/>
    </location>
</feature>
<proteinExistence type="predicted"/>
<feature type="region of interest" description="Disordered" evidence="1">
    <location>
        <begin position="138"/>
        <end position="160"/>
    </location>
</feature>
<evidence type="ECO:0000313" key="3">
    <source>
        <dbReference type="Proteomes" id="UP001153069"/>
    </source>
</evidence>
<evidence type="ECO:0000313" key="2">
    <source>
        <dbReference type="EMBL" id="CAB9518940.1"/>
    </source>
</evidence>
<protein>
    <submittedName>
        <fullName evidence="2">Uncharacterized protein</fullName>
    </submittedName>
</protein>
<dbReference type="EMBL" id="CAICTM010000973">
    <property type="protein sequence ID" value="CAB9518940.1"/>
    <property type="molecule type" value="Genomic_DNA"/>
</dbReference>
<organism evidence="2 3">
    <name type="scientific">Seminavis robusta</name>
    <dbReference type="NCBI Taxonomy" id="568900"/>
    <lineage>
        <taxon>Eukaryota</taxon>
        <taxon>Sar</taxon>
        <taxon>Stramenopiles</taxon>
        <taxon>Ochrophyta</taxon>
        <taxon>Bacillariophyta</taxon>
        <taxon>Bacillariophyceae</taxon>
        <taxon>Bacillariophycidae</taxon>
        <taxon>Naviculales</taxon>
        <taxon>Naviculaceae</taxon>
        <taxon>Seminavis</taxon>
    </lineage>
</organism>